<dbReference type="GO" id="GO:0000981">
    <property type="term" value="F:DNA-binding transcription factor activity, RNA polymerase II-specific"/>
    <property type="evidence" value="ECO:0007669"/>
    <property type="project" value="InterPro"/>
</dbReference>
<evidence type="ECO:0000313" key="10">
    <source>
        <dbReference type="Proteomes" id="UP001165740"/>
    </source>
</evidence>
<keyword evidence="4 6" id="KW-0371">Homeobox</keyword>
<organism evidence="10 11">
    <name type="scientific">Biomphalaria glabrata</name>
    <name type="common">Bloodfluke planorb</name>
    <name type="synonym">Freshwater snail</name>
    <dbReference type="NCBI Taxonomy" id="6526"/>
    <lineage>
        <taxon>Eukaryota</taxon>
        <taxon>Metazoa</taxon>
        <taxon>Spiralia</taxon>
        <taxon>Lophotrochozoa</taxon>
        <taxon>Mollusca</taxon>
        <taxon>Gastropoda</taxon>
        <taxon>Heterobranchia</taxon>
        <taxon>Euthyneura</taxon>
        <taxon>Panpulmonata</taxon>
        <taxon>Hygrophila</taxon>
        <taxon>Lymnaeoidea</taxon>
        <taxon>Planorbidae</taxon>
        <taxon>Biomphalaria</taxon>
    </lineage>
</organism>
<feature type="region of interest" description="Disordered" evidence="8">
    <location>
        <begin position="1"/>
        <end position="56"/>
    </location>
</feature>
<dbReference type="CDD" id="cd00086">
    <property type="entry name" value="homeodomain"/>
    <property type="match status" value="1"/>
</dbReference>
<evidence type="ECO:0000256" key="6">
    <source>
        <dbReference type="PROSITE-ProRule" id="PRU00108"/>
    </source>
</evidence>
<dbReference type="PANTHER" id="PTHR45921">
    <property type="entry name" value="IP01054P"/>
    <property type="match status" value="1"/>
</dbReference>
<accession>A0A9W2YXF0</accession>
<gene>
    <name evidence="11" type="primary">LOC106064705</name>
</gene>
<dbReference type="InterPro" id="IPR001356">
    <property type="entry name" value="HD"/>
</dbReference>
<dbReference type="InterPro" id="IPR017970">
    <property type="entry name" value="Homeobox_CS"/>
</dbReference>
<feature type="domain" description="Homeobox" evidence="9">
    <location>
        <begin position="211"/>
        <end position="271"/>
    </location>
</feature>
<dbReference type="GeneID" id="106064705"/>
<dbReference type="GO" id="GO:0005634">
    <property type="term" value="C:nucleus"/>
    <property type="evidence" value="ECO:0007669"/>
    <property type="project" value="UniProtKB-SubCell"/>
</dbReference>
<evidence type="ECO:0000256" key="8">
    <source>
        <dbReference type="SAM" id="MobiDB-lite"/>
    </source>
</evidence>
<dbReference type="InterPro" id="IPR042247">
    <property type="entry name" value="TLX1/2/3"/>
</dbReference>
<feature type="DNA-binding region" description="Homeobox" evidence="6">
    <location>
        <begin position="213"/>
        <end position="272"/>
    </location>
</feature>
<evidence type="ECO:0000256" key="5">
    <source>
        <dbReference type="ARBA" id="ARBA00023242"/>
    </source>
</evidence>
<dbReference type="AlphaFoldDB" id="A0A9W2YXF0"/>
<dbReference type="Gene3D" id="1.10.10.60">
    <property type="entry name" value="Homeodomain-like"/>
    <property type="match status" value="1"/>
</dbReference>
<evidence type="ECO:0000256" key="7">
    <source>
        <dbReference type="RuleBase" id="RU000682"/>
    </source>
</evidence>
<evidence type="ECO:0000256" key="4">
    <source>
        <dbReference type="ARBA" id="ARBA00023155"/>
    </source>
</evidence>
<feature type="compositionally biased region" description="Acidic residues" evidence="8">
    <location>
        <begin position="25"/>
        <end position="45"/>
    </location>
</feature>
<dbReference type="PROSITE" id="PS00027">
    <property type="entry name" value="HOMEOBOX_1"/>
    <property type="match status" value="1"/>
</dbReference>
<dbReference type="InterPro" id="IPR020479">
    <property type="entry name" value="HD_metazoa"/>
</dbReference>
<dbReference type="GO" id="GO:0000978">
    <property type="term" value="F:RNA polymerase II cis-regulatory region sequence-specific DNA binding"/>
    <property type="evidence" value="ECO:0007669"/>
    <property type="project" value="TreeGrafter"/>
</dbReference>
<keyword evidence="5 6" id="KW-0539">Nucleus</keyword>
<dbReference type="SMART" id="SM00389">
    <property type="entry name" value="HOX"/>
    <property type="match status" value="1"/>
</dbReference>
<reference evidence="11" key="1">
    <citation type="submission" date="2025-08" db="UniProtKB">
        <authorList>
            <consortium name="RefSeq"/>
        </authorList>
    </citation>
    <scope>IDENTIFICATION</scope>
</reference>
<dbReference type="Pfam" id="PF00046">
    <property type="entry name" value="Homeodomain"/>
    <property type="match status" value="1"/>
</dbReference>
<comment type="subcellular location">
    <subcellularLocation>
        <location evidence="1 6 7">Nucleus</location>
    </subcellularLocation>
</comment>
<proteinExistence type="predicted"/>
<dbReference type="PRINTS" id="PR00024">
    <property type="entry name" value="HOMEOBOX"/>
</dbReference>
<dbReference type="FunFam" id="1.10.10.60:FF:000040">
    <property type="entry name" value="T-cell leukemia homeobox protein 3"/>
    <property type="match status" value="1"/>
</dbReference>
<evidence type="ECO:0000256" key="2">
    <source>
        <dbReference type="ARBA" id="ARBA00022473"/>
    </source>
</evidence>
<keyword evidence="3 6" id="KW-0238">DNA-binding</keyword>
<evidence type="ECO:0000256" key="1">
    <source>
        <dbReference type="ARBA" id="ARBA00004123"/>
    </source>
</evidence>
<dbReference type="GO" id="GO:0048513">
    <property type="term" value="P:animal organ development"/>
    <property type="evidence" value="ECO:0007669"/>
    <property type="project" value="TreeGrafter"/>
</dbReference>
<dbReference type="OrthoDB" id="6159439at2759"/>
<protein>
    <submittedName>
        <fullName evidence="11">T-cell leukemia homeobox protein 3-like</fullName>
    </submittedName>
</protein>
<keyword evidence="10" id="KW-1185">Reference proteome</keyword>
<sequence>MQPSVSPVSNDTNNNSVTEDKLDDGGEISDEDQVDSDDDIDENDVEKEGGKFSDGDCSLEAGELKDRGSRIAPCKLSFSIDRILQGVNEDAKRATSLRELHDANKVLAQEEPCKHPSAASGLGVFTCQSTDRSLTRHVRAIADDIPTPYHHPLQIACLPTEVCRIDSGGLEIMSSRPVWPEVFVCPWTGMQRDRFGLVRRVGHPYQNRTPPKRKKPRTAFTRQQVLELEKRFSRQKYLASAERSALAKSLSMTDAQVKTWFQNRRTKWRRQTAEEREIERQAAHKFLLSLRPEDASRRGNVCCEPAPISH</sequence>
<dbReference type="InterPro" id="IPR009057">
    <property type="entry name" value="Homeodomain-like_sf"/>
</dbReference>
<name>A0A9W2YXF0_BIOGL</name>
<dbReference type="PROSITE" id="PS50071">
    <property type="entry name" value="HOMEOBOX_2"/>
    <property type="match status" value="1"/>
</dbReference>
<evidence type="ECO:0000259" key="9">
    <source>
        <dbReference type="PROSITE" id="PS50071"/>
    </source>
</evidence>
<dbReference type="SUPFAM" id="SSF46689">
    <property type="entry name" value="Homeodomain-like"/>
    <property type="match status" value="1"/>
</dbReference>
<evidence type="ECO:0000313" key="11">
    <source>
        <dbReference type="RefSeq" id="XP_055867387.1"/>
    </source>
</evidence>
<dbReference type="Proteomes" id="UP001165740">
    <property type="component" value="Chromosome 1"/>
</dbReference>
<feature type="compositionally biased region" description="Polar residues" evidence="8">
    <location>
        <begin position="1"/>
        <end position="17"/>
    </location>
</feature>
<dbReference type="RefSeq" id="XP_055867387.1">
    <property type="nucleotide sequence ID" value="XM_056011412.1"/>
</dbReference>
<evidence type="ECO:0000256" key="3">
    <source>
        <dbReference type="ARBA" id="ARBA00023125"/>
    </source>
</evidence>
<keyword evidence="2" id="KW-0217">Developmental protein</keyword>
<dbReference type="PANTHER" id="PTHR45921:SF6">
    <property type="entry name" value="C15"/>
    <property type="match status" value="1"/>
</dbReference>